<reference evidence="2 3" key="1">
    <citation type="submission" date="2024-10" db="EMBL/GenBank/DDBJ databases">
        <title>The Natural Products Discovery Center: Release of the First 8490 Sequenced Strains for Exploring Actinobacteria Biosynthetic Diversity.</title>
        <authorList>
            <person name="Kalkreuter E."/>
            <person name="Kautsar S.A."/>
            <person name="Yang D."/>
            <person name="Bader C.D."/>
            <person name="Teijaro C.N."/>
            <person name="Fluegel L."/>
            <person name="Davis C.M."/>
            <person name="Simpson J.R."/>
            <person name="Lauterbach L."/>
            <person name="Steele A.D."/>
            <person name="Gui C."/>
            <person name="Meng S."/>
            <person name="Li G."/>
            <person name="Viehrig K."/>
            <person name="Ye F."/>
            <person name="Su P."/>
            <person name="Kiefer A.F."/>
            <person name="Nichols A."/>
            <person name="Cepeda A.J."/>
            <person name="Yan W."/>
            <person name="Fan B."/>
            <person name="Jiang Y."/>
            <person name="Adhikari A."/>
            <person name="Zheng C.-J."/>
            <person name="Schuster L."/>
            <person name="Cowan T.M."/>
            <person name="Smanski M.J."/>
            <person name="Chevrette M.G."/>
            <person name="De Carvalho L.P.S."/>
            <person name="Shen B."/>
        </authorList>
    </citation>
    <scope>NUCLEOTIDE SEQUENCE [LARGE SCALE GENOMIC DNA]</scope>
    <source>
        <strain evidence="2 3">NPDC007066</strain>
    </source>
</reference>
<sequence>MVRADGALALVLRNHPTVGAVALVLGIALAVLIILAVLAAGPTGRAAGRATRQATP</sequence>
<dbReference type="RefSeq" id="WP_358285042.1">
    <property type="nucleotide sequence ID" value="NZ_JBEYGJ010000021.1"/>
</dbReference>
<keyword evidence="1" id="KW-1133">Transmembrane helix</keyword>
<dbReference type="EMBL" id="JBIAFP010000021">
    <property type="protein sequence ID" value="MFE9228834.1"/>
    <property type="molecule type" value="Genomic_DNA"/>
</dbReference>
<dbReference type="Proteomes" id="UP001601288">
    <property type="component" value="Unassembled WGS sequence"/>
</dbReference>
<protein>
    <submittedName>
        <fullName evidence="2">Uncharacterized protein</fullName>
    </submittedName>
</protein>
<accession>A0ABW6LLD8</accession>
<proteinExistence type="predicted"/>
<comment type="caution">
    <text evidence="2">The sequence shown here is derived from an EMBL/GenBank/DDBJ whole genome shotgun (WGS) entry which is preliminary data.</text>
</comment>
<keyword evidence="1" id="KW-0472">Membrane</keyword>
<keyword evidence="3" id="KW-1185">Reference proteome</keyword>
<evidence type="ECO:0000313" key="3">
    <source>
        <dbReference type="Proteomes" id="UP001601288"/>
    </source>
</evidence>
<evidence type="ECO:0000256" key="1">
    <source>
        <dbReference type="SAM" id="Phobius"/>
    </source>
</evidence>
<organism evidence="2 3">
    <name type="scientific">Streptomyces massasporeus</name>
    <dbReference type="NCBI Taxonomy" id="67324"/>
    <lineage>
        <taxon>Bacteria</taxon>
        <taxon>Bacillati</taxon>
        <taxon>Actinomycetota</taxon>
        <taxon>Actinomycetes</taxon>
        <taxon>Kitasatosporales</taxon>
        <taxon>Streptomycetaceae</taxon>
        <taxon>Streptomyces</taxon>
    </lineage>
</organism>
<name>A0ABW6LLD8_9ACTN</name>
<gene>
    <name evidence="2" type="ORF">ACFYM3_30315</name>
</gene>
<feature type="transmembrane region" description="Helical" evidence="1">
    <location>
        <begin position="20"/>
        <end position="40"/>
    </location>
</feature>
<keyword evidence="1" id="KW-0812">Transmembrane</keyword>
<evidence type="ECO:0000313" key="2">
    <source>
        <dbReference type="EMBL" id="MFE9228834.1"/>
    </source>
</evidence>